<organism evidence="4 6">
    <name type="scientific">Mycobacterium tuberculosis</name>
    <dbReference type="NCBI Taxonomy" id="1773"/>
    <lineage>
        <taxon>Bacteria</taxon>
        <taxon>Bacillati</taxon>
        <taxon>Actinomycetota</taxon>
        <taxon>Actinomycetes</taxon>
        <taxon>Mycobacteriales</taxon>
        <taxon>Mycobacteriaceae</taxon>
        <taxon>Mycobacterium</taxon>
        <taxon>Mycobacterium tuberculosis complex</taxon>
    </lineage>
</organism>
<gene>
    <name evidence="2" type="ORF">ERS007681_00750</name>
    <name evidence="4" type="ORF">ERS027646_02100</name>
    <name evidence="3" type="ORF">ERS027661_02868</name>
</gene>
<protein>
    <submittedName>
        <fullName evidence="4">Uncharacterized protein</fullName>
    </submittedName>
</protein>
<evidence type="ECO:0000313" key="5">
    <source>
        <dbReference type="Proteomes" id="UP000048289"/>
    </source>
</evidence>
<proteinExistence type="predicted"/>
<accession>A0A655AES9</accession>
<dbReference type="AlphaFoldDB" id="A0A655AES9"/>
<evidence type="ECO:0000313" key="2">
    <source>
        <dbReference type="EMBL" id="CFE37466.1"/>
    </source>
</evidence>
<evidence type="ECO:0000313" key="3">
    <source>
        <dbReference type="EMBL" id="CKS29434.1"/>
    </source>
</evidence>
<evidence type="ECO:0000313" key="7">
    <source>
        <dbReference type="Proteomes" id="UP000049023"/>
    </source>
</evidence>
<feature type="compositionally biased region" description="Polar residues" evidence="1">
    <location>
        <begin position="10"/>
        <end position="21"/>
    </location>
</feature>
<dbReference type="Proteomes" id="UP000048948">
    <property type="component" value="Unassembled WGS sequence"/>
</dbReference>
<feature type="region of interest" description="Disordered" evidence="1">
    <location>
        <begin position="1"/>
        <end position="39"/>
    </location>
</feature>
<sequence>MVPEVYMMNKLSSPPHSTAGSSAAADLRRSANESAPIQSVTVPGGSACALMASITGADGAP</sequence>
<reference evidence="5 6" key="1">
    <citation type="submission" date="2015-03" db="EMBL/GenBank/DDBJ databases">
        <authorList>
            <consortium name="Pathogen Informatics"/>
        </authorList>
    </citation>
    <scope>NUCLEOTIDE SEQUENCE [LARGE SCALE GENOMIC DNA]</scope>
    <source>
        <strain evidence="4 6">Bir 172</strain>
        <strain evidence="3 7">Bir 187</strain>
        <strain evidence="2 5">G09901357</strain>
    </source>
</reference>
<dbReference type="Proteomes" id="UP000048289">
    <property type="component" value="Unassembled WGS sequence"/>
</dbReference>
<dbReference type="EMBL" id="CFOE01000059">
    <property type="protein sequence ID" value="CFE37466.1"/>
    <property type="molecule type" value="Genomic_DNA"/>
</dbReference>
<evidence type="ECO:0000313" key="6">
    <source>
        <dbReference type="Proteomes" id="UP000048948"/>
    </source>
</evidence>
<evidence type="ECO:0000313" key="4">
    <source>
        <dbReference type="EMBL" id="CKS57250.1"/>
    </source>
</evidence>
<dbReference type="Proteomes" id="UP000049023">
    <property type="component" value="Unassembled WGS sequence"/>
</dbReference>
<evidence type="ECO:0000256" key="1">
    <source>
        <dbReference type="SAM" id="MobiDB-lite"/>
    </source>
</evidence>
<dbReference type="EMBL" id="CNGE01000360">
    <property type="protein sequence ID" value="CKS57250.1"/>
    <property type="molecule type" value="Genomic_DNA"/>
</dbReference>
<dbReference type="EMBL" id="CNFU01000667">
    <property type="protein sequence ID" value="CKS29434.1"/>
    <property type="molecule type" value="Genomic_DNA"/>
</dbReference>
<name>A0A655AES9_MYCTX</name>